<protein>
    <submittedName>
        <fullName evidence="1">Uncharacterized protein</fullName>
    </submittedName>
</protein>
<evidence type="ECO:0000313" key="1">
    <source>
        <dbReference type="EMBL" id="KAG9224234.1"/>
    </source>
</evidence>
<dbReference type="EMBL" id="WQMT02000004">
    <property type="protein sequence ID" value="KAG9224234.1"/>
    <property type="molecule type" value="Genomic_DNA"/>
</dbReference>
<proteinExistence type="predicted"/>
<accession>A0ACB7J120</accession>
<keyword evidence="2" id="KW-1185">Reference proteome</keyword>
<sequence length="415" mass="44995">MDSSCNTGITPHPSYPSSYPCHTSLYNPPQHYIPVHRPLPLRPLGESSLPTDINLHDDNATPTVGTHLSNCIYDADADSESSSHSGCDMDVCAAYIQTPRAQRTSTDSQTWEFSHLKFLRGRPDLLDEIKRKALEPDPAVKHRVELPGEVAAQLGAMRDENRRVWEQVNIERRRADKLVNVVAQLWDVVGKGFPGSMPPFPNDLLDSSENPNIFVTSAQGASRYPPPLSMNMGNPPMHSMHHTMSSPNPSPTNSEFPASHVHPSQQHPQPLSRQHSFQHISYSRGDGANPSSMPSSSPGSISMDLYDNSDAGDVGRISTKRQRMAVDDSGLLASNGSDPLSNLSSPNGSTAAVKKFSRARSDSAPLGYGLTSWQGTTRPRSGSNLSGQRGVPNIGNLTRGNATPLLSMANPNPSR</sequence>
<comment type="caution">
    <text evidence="1">The sequence shown here is derived from an EMBL/GenBank/DDBJ whole genome shotgun (WGS) entry which is preliminary data.</text>
</comment>
<gene>
    <name evidence="1" type="ORF">CCMSSC00406_0004733</name>
</gene>
<organism evidence="1 2">
    <name type="scientific">Pleurotus cornucopiae</name>
    <name type="common">Cornucopia mushroom</name>
    <dbReference type="NCBI Taxonomy" id="5321"/>
    <lineage>
        <taxon>Eukaryota</taxon>
        <taxon>Fungi</taxon>
        <taxon>Dikarya</taxon>
        <taxon>Basidiomycota</taxon>
        <taxon>Agaricomycotina</taxon>
        <taxon>Agaricomycetes</taxon>
        <taxon>Agaricomycetidae</taxon>
        <taxon>Agaricales</taxon>
        <taxon>Pleurotineae</taxon>
        <taxon>Pleurotaceae</taxon>
        <taxon>Pleurotus</taxon>
    </lineage>
</organism>
<evidence type="ECO:0000313" key="2">
    <source>
        <dbReference type="Proteomes" id="UP000824881"/>
    </source>
</evidence>
<name>A0ACB7J120_PLECO</name>
<reference evidence="1 2" key="1">
    <citation type="journal article" date="2021" name="Appl. Environ. Microbiol.">
        <title>Genetic linkage and physical mapping for an oyster mushroom Pleurotus cornucopiae and QTL analysis for the trait cap color.</title>
        <authorList>
            <person name="Zhang Y."/>
            <person name="Gao W."/>
            <person name="Sonnenberg A."/>
            <person name="Chen Q."/>
            <person name="Zhang J."/>
            <person name="Huang C."/>
        </authorList>
    </citation>
    <scope>NUCLEOTIDE SEQUENCE [LARGE SCALE GENOMIC DNA]</scope>
    <source>
        <strain evidence="1">CCMSSC00406</strain>
    </source>
</reference>
<dbReference type="Proteomes" id="UP000824881">
    <property type="component" value="Unassembled WGS sequence"/>
</dbReference>